<dbReference type="OrthoDB" id="4560721at2"/>
<name>A0A1V2TM07_9NOCA</name>
<evidence type="ECO:0000313" key="2">
    <source>
        <dbReference type="Proteomes" id="UP000188836"/>
    </source>
</evidence>
<sequence length="107" mass="11372">MANTIEIDPELLRQAAHKTGHVRDRIIDALSMLDTLLAGHGAPWGHDKLGDRFANGPGGNDGYLAACKNLTTSSSNMATTFDGFAASHLDAATLLERQDHANGVGFR</sequence>
<dbReference type="Gene3D" id="1.10.287.1060">
    <property type="entry name" value="ESAT-6-like"/>
    <property type="match status" value="1"/>
</dbReference>
<keyword evidence="2" id="KW-1185">Reference proteome</keyword>
<comment type="caution">
    <text evidence="1">The sequence shown here is derived from an EMBL/GenBank/DDBJ whole genome shotgun (WGS) entry which is preliminary data.</text>
</comment>
<reference evidence="1 2" key="1">
    <citation type="journal article" date="2016" name="Antonie Van Leeuwenhoek">
        <title>Nocardia donostiensis sp. nov., isolated from human respiratory specimens.</title>
        <authorList>
            <person name="Ercibengoa M."/>
            <person name="Bell M."/>
            <person name="Marimon J.M."/>
            <person name="Humrighouse B."/>
            <person name="Klenk H.P."/>
            <person name="Potter G."/>
            <person name="Perez-Trallero E."/>
        </authorList>
    </citation>
    <scope>NUCLEOTIDE SEQUENCE [LARGE SCALE GENOMIC DNA]</scope>
    <source>
        <strain evidence="1 2">X1655</strain>
    </source>
</reference>
<evidence type="ECO:0000313" key="1">
    <source>
        <dbReference type="EMBL" id="ONM50522.1"/>
    </source>
</evidence>
<dbReference type="EMBL" id="MUMY01000001">
    <property type="protein sequence ID" value="ONM50522.1"/>
    <property type="molecule type" value="Genomic_DNA"/>
</dbReference>
<gene>
    <name evidence="1" type="ORF">B0T46_00990</name>
</gene>
<dbReference type="AlphaFoldDB" id="A0A1V2TM07"/>
<proteinExistence type="predicted"/>
<accession>A0A1V2TM07</accession>
<organism evidence="1 2">
    <name type="scientific">Nocardia donostiensis</name>
    <dbReference type="NCBI Taxonomy" id="1538463"/>
    <lineage>
        <taxon>Bacteria</taxon>
        <taxon>Bacillati</taxon>
        <taxon>Actinomycetota</taxon>
        <taxon>Actinomycetes</taxon>
        <taxon>Mycobacteriales</taxon>
        <taxon>Nocardiaceae</taxon>
        <taxon>Nocardia</taxon>
    </lineage>
</organism>
<protein>
    <recommendedName>
        <fullName evidence="3">WXG100 family type VII secretion target</fullName>
    </recommendedName>
</protein>
<dbReference type="Proteomes" id="UP000188836">
    <property type="component" value="Unassembled WGS sequence"/>
</dbReference>
<evidence type="ECO:0008006" key="3">
    <source>
        <dbReference type="Google" id="ProtNLM"/>
    </source>
</evidence>
<dbReference type="RefSeq" id="WP_077114425.1">
    <property type="nucleotide sequence ID" value="NZ_MUKP01000040.1"/>
</dbReference>